<dbReference type="SUPFAM" id="SSF51735">
    <property type="entry name" value="NAD(P)-binding Rossmann-fold domains"/>
    <property type="match status" value="1"/>
</dbReference>
<organism evidence="3 4">
    <name type="scientific">Arthrobacter methylotrophus</name>
    <dbReference type="NCBI Taxonomy" id="121291"/>
    <lineage>
        <taxon>Bacteria</taxon>
        <taxon>Bacillati</taxon>
        <taxon>Actinomycetota</taxon>
        <taxon>Actinomycetes</taxon>
        <taxon>Micrococcales</taxon>
        <taxon>Micrococcaceae</taxon>
        <taxon>Arthrobacter</taxon>
    </lineage>
</organism>
<dbReference type="EMBL" id="JBHMBH010000025">
    <property type="protein sequence ID" value="MFB9714694.1"/>
    <property type="molecule type" value="Genomic_DNA"/>
</dbReference>
<proteinExistence type="predicted"/>
<dbReference type="PANTHER" id="PTHR14239:SF10">
    <property type="entry name" value="REDUCTASE"/>
    <property type="match status" value="1"/>
</dbReference>
<dbReference type="Gene3D" id="3.40.50.720">
    <property type="entry name" value="NAD(P)-binding Rossmann-like Domain"/>
    <property type="match status" value="1"/>
</dbReference>
<keyword evidence="1" id="KW-0560">Oxidoreductase</keyword>
<accession>A0ABV5URU5</accession>
<evidence type="ECO:0000313" key="4">
    <source>
        <dbReference type="Proteomes" id="UP001589536"/>
    </source>
</evidence>
<dbReference type="RefSeq" id="WP_345048521.1">
    <property type="nucleotide sequence ID" value="NZ_BAABED010000001.1"/>
</dbReference>
<evidence type="ECO:0000259" key="2">
    <source>
        <dbReference type="Pfam" id="PF03807"/>
    </source>
</evidence>
<dbReference type="Proteomes" id="UP001589536">
    <property type="component" value="Unassembled WGS sequence"/>
</dbReference>
<keyword evidence="4" id="KW-1185">Reference proteome</keyword>
<dbReference type="InterPro" id="IPR028939">
    <property type="entry name" value="P5C_Rdtase_cat_N"/>
</dbReference>
<protein>
    <submittedName>
        <fullName evidence="3">NADPH-dependent F420 reductase</fullName>
    </submittedName>
</protein>
<reference evidence="3 4" key="1">
    <citation type="submission" date="2024-09" db="EMBL/GenBank/DDBJ databases">
        <authorList>
            <person name="Sun Q."/>
            <person name="Mori K."/>
        </authorList>
    </citation>
    <scope>NUCLEOTIDE SEQUENCE [LARGE SCALE GENOMIC DNA]</scope>
    <source>
        <strain evidence="3 4">JCM 13519</strain>
    </source>
</reference>
<sequence length="204" mass="21749">MDTIRVAVIGTGIIGQTLAARFVQAGHIVTMGTRNPQRDDLVELARRAGASLTSIEDAIHSAEAVVWAINGSAMADAIPAYGQHLADKVVIDATNNIGAPSMNSLALITEYAPTAHAYRAFNSLGWENFANPRYGELNGDLLYTGPTGPTQAVAENLIESTGLRPIRVGDNDKAKIVDDFVALWFSLAIGQGMGRELGFKILTR</sequence>
<evidence type="ECO:0000256" key="1">
    <source>
        <dbReference type="ARBA" id="ARBA00023002"/>
    </source>
</evidence>
<dbReference type="PANTHER" id="PTHR14239">
    <property type="entry name" value="DUDULIN-RELATED"/>
    <property type="match status" value="1"/>
</dbReference>
<name>A0ABV5URU5_9MICC</name>
<evidence type="ECO:0000313" key="3">
    <source>
        <dbReference type="EMBL" id="MFB9714694.1"/>
    </source>
</evidence>
<dbReference type="InterPro" id="IPR051267">
    <property type="entry name" value="STEAP_metalloreductase"/>
</dbReference>
<dbReference type="InterPro" id="IPR036291">
    <property type="entry name" value="NAD(P)-bd_dom_sf"/>
</dbReference>
<feature type="domain" description="Pyrroline-5-carboxylate reductase catalytic N-terminal" evidence="2">
    <location>
        <begin position="5"/>
        <end position="96"/>
    </location>
</feature>
<gene>
    <name evidence="3" type="ORF">ACFFPI_11230</name>
</gene>
<comment type="caution">
    <text evidence="3">The sequence shown here is derived from an EMBL/GenBank/DDBJ whole genome shotgun (WGS) entry which is preliminary data.</text>
</comment>
<dbReference type="Pfam" id="PF03807">
    <property type="entry name" value="F420_oxidored"/>
    <property type="match status" value="1"/>
</dbReference>